<evidence type="ECO:0000256" key="8">
    <source>
        <dbReference type="ARBA" id="ARBA00023277"/>
    </source>
</evidence>
<dbReference type="Gene3D" id="3.10.50.10">
    <property type="match status" value="1"/>
</dbReference>
<comment type="caution">
    <text evidence="15">The sequence shown here is derived from an EMBL/GenBank/DDBJ whole genome shotgun (WGS) entry which is preliminary data.</text>
</comment>
<feature type="disulfide bond" evidence="11">
    <location>
        <begin position="127"/>
        <end position="131"/>
    </location>
</feature>
<dbReference type="InterPro" id="IPR053214">
    <property type="entry name" value="LysM12-like"/>
</dbReference>
<comment type="catalytic activity">
    <reaction evidence="1">
        <text>Random endo-hydrolysis of N-acetyl-beta-D-glucosaminide (1-&gt;4)-beta-linkages in chitin and chitodextrins.</text>
        <dbReference type="EC" id="3.2.1.14"/>
    </reaction>
</comment>
<evidence type="ECO:0000256" key="10">
    <source>
        <dbReference type="ARBA" id="ARBA00023326"/>
    </source>
</evidence>
<dbReference type="PROSITE" id="PS50941">
    <property type="entry name" value="CHIT_BIND_I_2"/>
    <property type="match status" value="1"/>
</dbReference>
<keyword evidence="7" id="KW-0843">Virulence</keyword>
<proteinExistence type="inferred from homology"/>
<dbReference type="InterPro" id="IPR017853">
    <property type="entry name" value="GH"/>
</dbReference>
<keyword evidence="9 12" id="KW-0326">Glycosidase</keyword>
<evidence type="ECO:0000259" key="14">
    <source>
        <dbReference type="PROSITE" id="PS51910"/>
    </source>
</evidence>
<dbReference type="SUPFAM" id="SSF51445">
    <property type="entry name" value="(Trans)glycosidases"/>
    <property type="match status" value="1"/>
</dbReference>
<evidence type="ECO:0000256" key="7">
    <source>
        <dbReference type="ARBA" id="ARBA00023026"/>
    </source>
</evidence>
<comment type="similarity">
    <text evidence="2">Belongs to the glycosyl hydrolase 18 family. Chitinase class V subfamily.</text>
</comment>
<dbReference type="SUPFAM" id="SSF57016">
    <property type="entry name" value="Plant lectins/antimicrobial peptides"/>
    <property type="match status" value="1"/>
</dbReference>
<reference evidence="15 16" key="1">
    <citation type="submission" date="2024-06" db="EMBL/GenBank/DDBJ databases">
        <title>Complete genome of Phlyctema vagabunda strain 19-DSS-EL-015.</title>
        <authorList>
            <person name="Fiorenzani C."/>
        </authorList>
    </citation>
    <scope>NUCLEOTIDE SEQUENCE [LARGE SCALE GENOMIC DNA]</scope>
    <source>
        <strain evidence="15 16">19-DSS-EL-015</strain>
    </source>
</reference>
<protein>
    <recommendedName>
        <fullName evidence="3">chitinase</fullName>
        <ecNumber evidence="3">3.2.1.14</ecNumber>
    </recommendedName>
</protein>
<keyword evidence="11" id="KW-1015">Disulfide bond</keyword>
<keyword evidence="5 12" id="KW-0378">Hydrolase</keyword>
<dbReference type="PANTHER" id="PTHR47700">
    <property type="entry name" value="V CHITINASE, PUTATIVE (AFU_ORTHOLOGUE AFUA_6G13720)-RELATED"/>
    <property type="match status" value="1"/>
</dbReference>
<dbReference type="Proteomes" id="UP001629113">
    <property type="component" value="Unassembled WGS sequence"/>
</dbReference>
<accession>A0ABR4PLB7</accession>
<dbReference type="PANTHER" id="PTHR47700:SF2">
    <property type="entry name" value="CHITINASE"/>
    <property type="match status" value="1"/>
</dbReference>
<sequence>PLDYSVKPARLPNAPVCEAPLSSLNPIFGRQVTQEDDFSCSESKPCRNGACCPKETGWCNYGPKACGTNGISPNEVCWSNCDAKADCGRFAEDPKQECPLNVCCGPWGFCGMTDEFCTVTDDDETSCQSNCEQPGSGSSGGDVRKRVIGYYEAWVHTRKCNGMSISDIPVGALTHLVFSFAYITPGTFNIAPMDDLPSNLFSTFTALKRRNTALKVMVAIGGWTFNDPGPTQTVFSDVSSSKANRQKFITNLLSFMRQYGFDGVDFDWEYPGAEDRGGKEDDGVKFTALLEELREAIKSQPVKYEVSFTTPTSFWYLRHFDLKASTDAVDFVNIMSYDLHGVWDAWNPIGSRVLGHSNITEIELALDLYWRNDIPPEKLNLGIGFYGRSFQLSDPTCYKPGCAFKGGAAPGPCTANSGTLAYREIVDIVKEKNLKPYYDKKAQVKYVVWNQDQWISYDDEETIKAKIDFANKLGLGGLLIWSIDQDTDDLQALTAVVGSDVVALAMTDEGKDAAYWQTFAGTFLSDIADFAMFAGIVGNVLSDLLNDLDMSLQELYCCPPDTLERWTNCEWKGKPGSCFDNQCDLNTQVQMATNRYGLGQSCSPQLSRARVFCCDPPDGEPLFPPVPLKDLFENPPEGDDVDTQFDLLVDNTWGDGEADTGDDDDPNDAAFGFYVMASPDEIQTSLNKRDGSHWELFNCNNATSEEEQTVQMICTDISENSTCHHISRGDGVPGTILEMPQGQGCGPGKYSVAKSMTVSKDQSLPHHLYKRNFAHKPVVYDLTFDYRFDRVSRAFGDTQLRVDYSNQKGYWDSVVAKPIDKKRKRSLDEFHGSHKRWLEEEWRDDFHFGGLSRDELHKRWFGEDVISWLKGLLNTAISPSIRHDYEEEVSAIILQEEWECGINPETKFFAKVDAIATASIKMSTSFGLTLVTTLGPTLDLSKSFLHFNNAGEISAVFTLEALAKVDFDSKDFTLATLPLPGASFRVPGVMTIGPHFNLDARVKAGIAISGSVEARVEIASWEIRQTYPEENGDYKPKSLDDPQRNIDASGLKEPQFDAAVQASGYMEAHLMPTLSFGLEFDKQWKVPKCTAELVADGWVRLRAKSDIVGGDCSFAYAVDAGAALIARANAPDSFGWKPQPLSIGTIDRTLIPDDGSEWKCLTDSVASNRRATNTLQDPEVSSLNKSSSNLLKKRLVPYGPIFRLPPIDSLCPTKGGSPNVGSCSEIFAVDGTDDSDDFLLKRDFSPSSEIVDDDENLIIKPHEDLHWIDGHDTLGPRSFELDSDLHWLERRLSKPPMGVCVTNNEMTVRFPNYPEATVIYDNADWADCNNYDFGIQTAAQVVPRPQGSTTPTERYITEHVLEAQMLKVFMQKNYEKKGDANSVCAQMAKGGWKKGSVPINGVGQNPWSFVATGYPSSDANSAEMMIIIEPVNLLKERAFKGTALVSAKKMADAVKSETTVHSAIRSMKHVLLTYKYMALPEISTIYVDQIERVETNFNTAEDALKAADSSYTKHNLGDQWKTWSRGYTSFVIKRFDDFINLWMPQIEKVLENTDSTQDDAGRAELRTKIETLKQALEDASGTWTNPL</sequence>
<keyword evidence="6" id="KW-0146">Chitin degradation</keyword>
<feature type="domain" description="GH18" evidence="14">
    <location>
        <begin position="145"/>
        <end position="500"/>
    </location>
</feature>
<keyword evidence="10" id="KW-0624">Polysaccharide degradation</keyword>
<feature type="disulfide bond" evidence="11">
    <location>
        <begin position="98"/>
        <end position="110"/>
    </location>
</feature>
<evidence type="ECO:0000313" key="16">
    <source>
        <dbReference type="Proteomes" id="UP001629113"/>
    </source>
</evidence>
<dbReference type="CDD" id="cd00035">
    <property type="entry name" value="ChtBD1"/>
    <property type="match status" value="1"/>
</dbReference>
<dbReference type="SMART" id="SM00636">
    <property type="entry name" value="Glyco_18"/>
    <property type="match status" value="1"/>
</dbReference>
<dbReference type="PROSITE" id="PS51910">
    <property type="entry name" value="GH18_2"/>
    <property type="match status" value="1"/>
</dbReference>
<evidence type="ECO:0000256" key="2">
    <source>
        <dbReference type="ARBA" id="ARBA00008682"/>
    </source>
</evidence>
<evidence type="ECO:0000259" key="13">
    <source>
        <dbReference type="PROSITE" id="PS50941"/>
    </source>
</evidence>
<dbReference type="Gene3D" id="3.30.60.10">
    <property type="entry name" value="Endochitinase-like"/>
    <property type="match status" value="1"/>
</dbReference>
<comment type="caution">
    <text evidence="11">Lacks conserved residue(s) required for the propagation of feature annotation.</text>
</comment>
<feature type="non-terminal residue" evidence="15">
    <location>
        <position position="1"/>
    </location>
</feature>
<evidence type="ECO:0000256" key="12">
    <source>
        <dbReference type="RuleBase" id="RU000489"/>
    </source>
</evidence>
<dbReference type="PROSITE" id="PS01095">
    <property type="entry name" value="GH18_1"/>
    <property type="match status" value="1"/>
</dbReference>
<feature type="disulfide bond" evidence="11">
    <location>
        <begin position="103"/>
        <end position="117"/>
    </location>
</feature>
<dbReference type="SUPFAM" id="SSF54556">
    <property type="entry name" value="Chitinase insertion domain"/>
    <property type="match status" value="1"/>
</dbReference>
<evidence type="ECO:0000313" key="15">
    <source>
        <dbReference type="EMBL" id="KAL3423877.1"/>
    </source>
</evidence>
<dbReference type="InterPro" id="IPR029070">
    <property type="entry name" value="Chitinase_insertion_sf"/>
</dbReference>
<dbReference type="EMBL" id="JBFCZG010000004">
    <property type="protein sequence ID" value="KAL3423877.1"/>
    <property type="molecule type" value="Genomic_DNA"/>
</dbReference>
<keyword evidence="8" id="KW-0119">Carbohydrate metabolism</keyword>
<dbReference type="Gene3D" id="3.20.20.80">
    <property type="entry name" value="Glycosidases"/>
    <property type="match status" value="1"/>
</dbReference>
<dbReference type="EC" id="3.2.1.14" evidence="3"/>
<evidence type="ECO:0000256" key="6">
    <source>
        <dbReference type="ARBA" id="ARBA00023024"/>
    </source>
</evidence>
<evidence type="ECO:0000256" key="9">
    <source>
        <dbReference type="ARBA" id="ARBA00023295"/>
    </source>
</evidence>
<dbReference type="Pfam" id="PF00704">
    <property type="entry name" value="Glyco_hydro_18"/>
    <property type="match status" value="1"/>
</dbReference>
<keyword evidence="16" id="KW-1185">Reference proteome</keyword>
<keyword evidence="4 11" id="KW-0147">Chitin-binding</keyword>
<name>A0ABR4PLB7_9HELO</name>
<dbReference type="Pfam" id="PF00187">
    <property type="entry name" value="Chitin_bind_1"/>
    <property type="match status" value="1"/>
</dbReference>
<dbReference type="InterPro" id="IPR036861">
    <property type="entry name" value="Endochitinase-like_sf"/>
</dbReference>
<dbReference type="InterPro" id="IPR001579">
    <property type="entry name" value="Glyco_hydro_18_chit_AS"/>
</dbReference>
<dbReference type="InterPro" id="IPR001002">
    <property type="entry name" value="Chitin-bd_1"/>
</dbReference>
<evidence type="ECO:0000256" key="1">
    <source>
        <dbReference type="ARBA" id="ARBA00000822"/>
    </source>
</evidence>
<evidence type="ECO:0000256" key="4">
    <source>
        <dbReference type="ARBA" id="ARBA00022669"/>
    </source>
</evidence>
<evidence type="ECO:0000256" key="3">
    <source>
        <dbReference type="ARBA" id="ARBA00012729"/>
    </source>
</evidence>
<organism evidence="15 16">
    <name type="scientific">Phlyctema vagabunda</name>
    <dbReference type="NCBI Taxonomy" id="108571"/>
    <lineage>
        <taxon>Eukaryota</taxon>
        <taxon>Fungi</taxon>
        <taxon>Dikarya</taxon>
        <taxon>Ascomycota</taxon>
        <taxon>Pezizomycotina</taxon>
        <taxon>Leotiomycetes</taxon>
        <taxon>Helotiales</taxon>
        <taxon>Dermateaceae</taxon>
        <taxon>Phlyctema</taxon>
    </lineage>
</organism>
<evidence type="ECO:0000256" key="11">
    <source>
        <dbReference type="PROSITE-ProRule" id="PRU00261"/>
    </source>
</evidence>
<dbReference type="GO" id="GO:0016787">
    <property type="term" value="F:hydrolase activity"/>
    <property type="evidence" value="ECO:0007669"/>
    <property type="project" value="UniProtKB-KW"/>
</dbReference>
<dbReference type="InterPro" id="IPR001223">
    <property type="entry name" value="Glyco_hydro18_cat"/>
</dbReference>
<feature type="domain" description="Chitin-binding type-1" evidence="13">
    <location>
        <begin position="84"/>
        <end position="133"/>
    </location>
</feature>
<dbReference type="InterPro" id="IPR011583">
    <property type="entry name" value="Chitinase_II/V-like_cat"/>
</dbReference>
<evidence type="ECO:0000256" key="5">
    <source>
        <dbReference type="ARBA" id="ARBA00022801"/>
    </source>
</evidence>
<gene>
    <name evidence="15" type="ORF">PVAG01_05624</name>
</gene>
<dbReference type="SMART" id="SM00270">
    <property type="entry name" value="ChtBD1"/>
    <property type="match status" value="1"/>
</dbReference>